<keyword evidence="3" id="KW-1185">Reference proteome</keyword>
<dbReference type="InterPro" id="IPR000835">
    <property type="entry name" value="HTH_MarR-typ"/>
</dbReference>
<dbReference type="PRINTS" id="PR00598">
    <property type="entry name" value="HTHMARR"/>
</dbReference>
<feature type="domain" description="HTH marR-type" evidence="1">
    <location>
        <begin position="13"/>
        <end position="142"/>
    </location>
</feature>
<name>A0A255XK52_9PROT</name>
<dbReference type="InterPro" id="IPR036388">
    <property type="entry name" value="WH-like_DNA-bd_sf"/>
</dbReference>
<comment type="caution">
    <text evidence="2">The sequence shown here is derived from an EMBL/GenBank/DDBJ whole genome shotgun (WGS) entry which is preliminary data.</text>
</comment>
<reference evidence="2 3" key="1">
    <citation type="submission" date="2017-07" db="EMBL/GenBank/DDBJ databases">
        <title>Elstera cyanobacteriorum sp. nov., a novel bacterium isolated from cyanobacterial aggregates in a eutrophic lake.</title>
        <authorList>
            <person name="Cai H."/>
        </authorList>
    </citation>
    <scope>NUCLEOTIDE SEQUENCE [LARGE SCALE GENOMIC DNA]</scope>
    <source>
        <strain evidence="2 3">TH019</strain>
    </source>
</reference>
<proteinExistence type="predicted"/>
<dbReference type="PANTHER" id="PTHR33164">
    <property type="entry name" value="TRANSCRIPTIONAL REGULATOR, MARR FAMILY"/>
    <property type="match status" value="1"/>
</dbReference>
<dbReference type="GO" id="GO:0003700">
    <property type="term" value="F:DNA-binding transcription factor activity"/>
    <property type="evidence" value="ECO:0007669"/>
    <property type="project" value="InterPro"/>
</dbReference>
<dbReference type="GO" id="GO:0006950">
    <property type="term" value="P:response to stress"/>
    <property type="evidence" value="ECO:0007669"/>
    <property type="project" value="TreeGrafter"/>
</dbReference>
<evidence type="ECO:0000313" key="3">
    <source>
        <dbReference type="Proteomes" id="UP000216361"/>
    </source>
</evidence>
<dbReference type="Gene3D" id="1.10.10.10">
    <property type="entry name" value="Winged helix-like DNA-binding domain superfamily/Winged helix DNA-binding domain"/>
    <property type="match status" value="1"/>
</dbReference>
<sequence>MVSTTPTPFDAATFCFCLAASKAARALARRYDEAFRPIGLTNGQFSILVGVALELPVGLGELADALGMDRTTLTAALKPLDRQGLVSITPDPKDARLRRLRLTERGKDVVAAALPIWAEVQAEVRARSDGIDVLGTLNRVSV</sequence>
<dbReference type="InterPro" id="IPR036390">
    <property type="entry name" value="WH_DNA-bd_sf"/>
</dbReference>
<dbReference type="SUPFAM" id="SSF46785">
    <property type="entry name" value="Winged helix' DNA-binding domain"/>
    <property type="match status" value="1"/>
</dbReference>
<accession>A0A255XK52</accession>
<dbReference type="OrthoDB" id="2287011at2"/>
<protein>
    <recommendedName>
        <fullName evidence="1">HTH marR-type domain-containing protein</fullName>
    </recommendedName>
</protein>
<dbReference type="EMBL" id="NOXS01000034">
    <property type="protein sequence ID" value="OYQ17262.1"/>
    <property type="molecule type" value="Genomic_DNA"/>
</dbReference>
<dbReference type="Pfam" id="PF12802">
    <property type="entry name" value="MarR_2"/>
    <property type="match status" value="1"/>
</dbReference>
<dbReference type="AlphaFoldDB" id="A0A255XK52"/>
<dbReference type="SMART" id="SM00347">
    <property type="entry name" value="HTH_MARR"/>
    <property type="match status" value="1"/>
</dbReference>
<dbReference type="PANTHER" id="PTHR33164:SF105">
    <property type="entry name" value="TRANSCRIPTIONAL REPRESSOR PROTEIN-RELATED"/>
    <property type="match status" value="1"/>
</dbReference>
<dbReference type="Proteomes" id="UP000216361">
    <property type="component" value="Unassembled WGS sequence"/>
</dbReference>
<organism evidence="2 3">
    <name type="scientific">Elstera cyanobacteriorum</name>
    <dbReference type="NCBI Taxonomy" id="2022747"/>
    <lineage>
        <taxon>Bacteria</taxon>
        <taxon>Pseudomonadati</taxon>
        <taxon>Pseudomonadota</taxon>
        <taxon>Alphaproteobacteria</taxon>
        <taxon>Rhodospirillales</taxon>
        <taxon>Rhodospirillaceae</taxon>
        <taxon>Elstera</taxon>
    </lineage>
</organism>
<dbReference type="InterPro" id="IPR039422">
    <property type="entry name" value="MarR/SlyA-like"/>
</dbReference>
<evidence type="ECO:0000313" key="2">
    <source>
        <dbReference type="EMBL" id="OYQ17262.1"/>
    </source>
</evidence>
<gene>
    <name evidence="2" type="ORF">CHR90_14920</name>
</gene>
<evidence type="ECO:0000259" key="1">
    <source>
        <dbReference type="PROSITE" id="PS50995"/>
    </source>
</evidence>
<dbReference type="PROSITE" id="PS50995">
    <property type="entry name" value="HTH_MARR_2"/>
    <property type="match status" value="1"/>
</dbReference>